<dbReference type="Pfam" id="PF07924">
    <property type="entry name" value="NuiA"/>
    <property type="match status" value="2"/>
</dbReference>
<dbReference type="InterPro" id="IPR036587">
    <property type="entry name" value="NucleaseA_inhib-like_sf"/>
</dbReference>
<dbReference type="Proteomes" id="UP000276103">
    <property type="component" value="Unassembled WGS sequence"/>
</dbReference>
<accession>A0A3S1C4F3</accession>
<organism evidence="1 2">
    <name type="scientific">Trichormus variabilis SAG 1403-4b</name>
    <dbReference type="NCBI Taxonomy" id="447716"/>
    <lineage>
        <taxon>Bacteria</taxon>
        <taxon>Bacillati</taxon>
        <taxon>Cyanobacteriota</taxon>
        <taxon>Cyanophyceae</taxon>
        <taxon>Nostocales</taxon>
        <taxon>Nostocaceae</taxon>
        <taxon>Trichormus</taxon>
    </lineage>
</organism>
<reference evidence="1 2" key="1">
    <citation type="journal article" date="2019" name="Genome Biol. Evol.">
        <title>Day and night: Metabolic profiles and evolutionary relationships of six axenic non-marine cyanobacteria.</title>
        <authorList>
            <person name="Will S.E."/>
            <person name="Henke P."/>
            <person name="Boedeker C."/>
            <person name="Huang S."/>
            <person name="Brinkmann H."/>
            <person name="Rohde M."/>
            <person name="Jarek M."/>
            <person name="Friedl T."/>
            <person name="Seufert S."/>
            <person name="Schumacher M."/>
            <person name="Overmann J."/>
            <person name="Neumann-Schaal M."/>
            <person name="Petersen J."/>
        </authorList>
    </citation>
    <scope>NUCLEOTIDE SEQUENCE [LARGE SCALE GENOMIC DNA]</scope>
    <source>
        <strain evidence="1 2">SAG 1403-4b</strain>
    </source>
</reference>
<evidence type="ECO:0000313" key="2">
    <source>
        <dbReference type="Proteomes" id="UP000276103"/>
    </source>
</evidence>
<evidence type="ECO:0000313" key="1">
    <source>
        <dbReference type="EMBL" id="RUS96827.1"/>
    </source>
</evidence>
<sequence>MKSSNAELLAKLTELARDLEFPVSCSSHPIHPFIWEIEAQGELSIENLLKTETPNFLGYSEGGKIMRTGDVEEYWQFVISQAENRSPETLPNYQTLIDLLQSHLTNIELLKIRTLHDPKDSFHIIVGMTTSGEWIGISPNIPTDAEDCDQMGIYNTEQIFLTAYQPQTEITVNLLNRLQPILQDLEFYEPEIFGFYTDKGWTVRVGTTKEMMIHSLLEAVGFARTFPVCKLFHEEEYDEEELEDAKVYLVLDEFLAENITNLRTYMFGMTVSYIFYIIGQTPSGDWAGVTSLAAWA</sequence>
<dbReference type="OrthoDB" id="574253at2"/>
<dbReference type="RefSeq" id="WP_127054018.1">
    <property type="nucleotide sequence ID" value="NZ_RSCM01000006.1"/>
</dbReference>
<dbReference type="AlphaFoldDB" id="A0A3S1C4F3"/>
<dbReference type="SUPFAM" id="SSF82602">
    <property type="entry name" value="Nuclease A inhibitor (NuiA)"/>
    <property type="match status" value="1"/>
</dbReference>
<proteinExistence type="predicted"/>
<gene>
    <name evidence="1" type="ORF">DSM107003_22330</name>
</gene>
<keyword evidence="2" id="KW-1185">Reference proteome</keyword>
<comment type="caution">
    <text evidence="1">The sequence shown here is derived from an EMBL/GenBank/DDBJ whole genome shotgun (WGS) entry which is preliminary data.</text>
</comment>
<dbReference type="InterPro" id="IPR012489">
    <property type="entry name" value="NucleaseA_inhib-like"/>
</dbReference>
<protein>
    <submittedName>
        <fullName evidence="1">Uncharacterized protein</fullName>
    </submittedName>
</protein>
<dbReference type="Gene3D" id="3.40.1460.10">
    <property type="entry name" value="Nuclease A inhibitor-like"/>
    <property type="match status" value="2"/>
</dbReference>
<name>A0A3S1C4F3_ANAVA</name>
<dbReference type="EMBL" id="RSCM01000006">
    <property type="protein sequence ID" value="RUS96827.1"/>
    <property type="molecule type" value="Genomic_DNA"/>
</dbReference>